<dbReference type="GO" id="GO:0004674">
    <property type="term" value="F:protein serine/threonine kinase activity"/>
    <property type="evidence" value="ECO:0007669"/>
    <property type="project" value="UniProtKB-KW"/>
</dbReference>
<dbReference type="InParanoid" id="A0A4R5D7P0"/>
<dbReference type="InterPro" id="IPR003594">
    <property type="entry name" value="HATPase_dom"/>
</dbReference>
<comment type="caution">
    <text evidence="3">The sequence shown here is derived from an EMBL/GenBank/DDBJ whole genome shotgun (WGS) entry which is preliminary data.</text>
</comment>
<dbReference type="InterPro" id="IPR050267">
    <property type="entry name" value="Anti-sigma-factor_SerPK"/>
</dbReference>
<accession>A0A4R5D7P0</accession>
<dbReference type="PANTHER" id="PTHR35526:SF3">
    <property type="entry name" value="ANTI-SIGMA-F FACTOR RSBW"/>
    <property type="match status" value="1"/>
</dbReference>
<dbReference type="SUPFAM" id="SSF55874">
    <property type="entry name" value="ATPase domain of HSP90 chaperone/DNA topoisomerase II/histidine kinase"/>
    <property type="match status" value="1"/>
</dbReference>
<keyword evidence="1" id="KW-0808">Transferase</keyword>
<dbReference type="GO" id="GO:0005524">
    <property type="term" value="F:ATP binding"/>
    <property type="evidence" value="ECO:0007669"/>
    <property type="project" value="UniProtKB-KW"/>
</dbReference>
<feature type="domain" description="Histidine kinase/HSP90-like ATPase" evidence="2">
    <location>
        <begin position="42"/>
        <end position="158"/>
    </location>
</feature>
<dbReference type="AlphaFoldDB" id="A0A4R5D7P0"/>
<dbReference type="PANTHER" id="PTHR35526">
    <property type="entry name" value="ANTI-SIGMA-F FACTOR RSBW-RELATED"/>
    <property type="match status" value="1"/>
</dbReference>
<reference evidence="3 4" key="1">
    <citation type="submission" date="2019-03" db="EMBL/GenBank/DDBJ databases">
        <title>Draft genome sequences of novel Actinobacteria.</title>
        <authorList>
            <person name="Sahin N."/>
            <person name="Ay H."/>
            <person name="Saygin H."/>
        </authorList>
    </citation>
    <scope>NUCLEOTIDE SEQUENCE [LARGE SCALE GENOMIC DNA]</scope>
    <source>
        <strain evidence="3 4">5K138</strain>
    </source>
</reference>
<evidence type="ECO:0000313" key="3">
    <source>
        <dbReference type="EMBL" id="TDE07910.1"/>
    </source>
</evidence>
<gene>
    <name evidence="3" type="ORF">E1269_19265</name>
</gene>
<dbReference type="CDD" id="cd16936">
    <property type="entry name" value="HATPase_RsbW-like"/>
    <property type="match status" value="1"/>
</dbReference>
<name>A0A4R5D7P0_9ACTN</name>
<sequence>MGTTGCGCDRGLVKGEQPVGRVVATKREARSNSARLVELTGEVSNVPHARHLVAEDLRTTSVSPAVVENALIVVTELVTNAILHAQPLTLSGTRDGVLLQWSVFGEDVLIEVTDGGGPDRPQMRQPMWTEDQGRGLSIVDAIAREWRVRAEPGRVTVYAIVGPWNPA</sequence>
<keyword evidence="1" id="KW-0418">Kinase</keyword>
<dbReference type="EMBL" id="SMKZ01000029">
    <property type="protein sequence ID" value="TDE07910.1"/>
    <property type="molecule type" value="Genomic_DNA"/>
</dbReference>
<keyword evidence="3" id="KW-0547">Nucleotide-binding</keyword>
<dbReference type="Proteomes" id="UP000294739">
    <property type="component" value="Unassembled WGS sequence"/>
</dbReference>
<evidence type="ECO:0000313" key="4">
    <source>
        <dbReference type="Proteomes" id="UP000294739"/>
    </source>
</evidence>
<evidence type="ECO:0000259" key="2">
    <source>
        <dbReference type="Pfam" id="PF13581"/>
    </source>
</evidence>
<dbReference type="Pfam" id="PF13581">
    <property type="entry name" value="HATPase_c_2"/>
    <property type="match status" value="1"/>
</dbReference>
<organism evidence="3 4">
    <name type="scientific">Jiangella asiatica</name>
    <dbReference type="NCBI Taxonomy" id="2530372"/>
    <lineage>
        <taxon>Bacteria</taxon>
        <taxon>Bacillati</taxon>
        <taxon>Actinomycetota</taxon>
        <taxon>Actinomycetes</taxon>
        <taxon>Jiangellales</taxon>
        <taxon>Jiangellaceae</taxon>
        <taxon>Jiangella</taxon>
    </lineage>
</organism>
<dbReference type="OrthoDB" id="3473090at2"/>
<evidence type="ECO:0000256" key="1">
    <source>
        <dbReference type="ARBA" id="ARBA00022527"/>
    </source>
</evidence>
<dbReference type="Gene3D" id="3.30.565.10">
    <property type="entry name" value="Histidine kinase-like ATPase, C-terminal domain"/>
    <property type="match status" value="1"/>
</dbReference>
<proteinExistence type="predicted"/>
<keyword evidence="1" id="KW-0723">Serine/threonine-protein kinase</keyword>
<keyword evidence="3" id="KW-0067">ATP-binding</keyword>
<dbReference type="InterPro" id="IPR036890">
    <property type="entry name" value="HATPase_C_sf"/>
</dbReference>
<protein>
    <submittedName>
        <fullName evidence="3">ATP-binding protein</fullName>
    </submittedName>
</protein>
<keyword evidence="4" id="KW-1185">Reference proteome</keyword>